<evidence type="ECO:0000313" key="2">
    <source>
        <dbReference type="EMBL" id="VDZ65509.1"/>
    </source>
</evidence>
<evidence type="ECO:0000313" key="3">
    <source>
        <dbReference type="Proteomes" id="UP000281391"/>
    </source>
</evidence>
<accession>A0A3S4DRI2</accession>
<evidence type="ECO:0000256" key="1">
    <source>
        <dbReference type="SAM" id="MobiDB-lite"/>
    </source>
</evidence>
<feature type="region of interest" description="Disordered" evidence="1">
    <location>
        <begin position="53"/>
        <end position="75"/>
    </location>
</feature>
<dbReference type="KEGG" id="sof:NCTC11214_05503"/>
<gene>
    <name evidence="2" type="ORF">NCTC11214_05503</name>
</gene>
<feature type="compositionally biased region" description="Polar residues" evidence="1">
    <location>
        <begin position="58"/>
        <end position="75"/>
    </location>
</feature>
<dbReference type="AlphaFoldDB" id="A0A3S4DRI2"/>
<organism evidence="2 3">
    <name type="scientific">Serratia odorifera</name>
    <dbReference type="NCBI Taxonomy" id="618"/>
    <lineage>
        <taxon>Bacteria</taxon>
        <taxon>Pseudomonadati</taxon>
        <taxon>Pseudomonadota</taxon>
        <taxon>Gammaproteobacteria</taxon>
        <taxon>Enterobacterales</taxon>
        <taxon>Yersiniaceae</taxon>
        <taxon>Serratia</taxon>
    </lineage>
</organism>
<dbReference type="Proteomes" id="UP000281391">
    <property type="component" value="Chromosome"/>
</dbReference>
<protein>
    <submittedName>
        <fullName evidence="2">Uncharacterized protein</fullName>
    </submittedName>
</protein>
<name>A0A3S4DRI2_SEROD</name>
<reference evidence="2 3" key="1">
    <citation type="submission" date="2018-12" db="EMBL/GenBank/DDBJ databases">
        <authorList>
            <consortium name="Pathogen Informatics"/>
        </authorList>
    </citation>
    <scope>NUCLEOTIDE SEQUENCE [LARGE SCALE GENOMIC DNA]</scope>
    <source>
        <strain evidence="2 3">NCTC11214</strain>
    </source>
</reference>
<dbReference type="EMBL" id="LR134117">
    <property type="protein sequence ID" value="VDZ65509.1"/>
    <property type="molecule type" value="Genomic_DNA"/>
</dbReference>
<sequence length="75" mass="7557">MVNQLLAPLTIPAPSSGPTNVPRPPNATQIAASIELVGDISLGLMIPTCGTYSAPASPHSTADSVQTNSLNPFGS</sequence>
<proteinExistence type="predicted"/>
<feature type="region of interest" description="Disordered" evidence="1">
    <location>
        <begin position="1"/>
        <end position="26"/>
    </location>
</feature>